<dbReference type="RefSeq" id="WP_135209632.1">
    <property type="nucleotide sequence ID" value="NZ_SPVF01000275.1"/>
</dbReference>
<dbReference type="Proteomes" id="UP000298438">
    <property type="component" value="Unassembled WGS sequence"/>
</dbReference>
<keyword evidence="5" id="KW-1185">Reference proteome</keyword>
<gene>
    <name evidence="4" type="ORF">E4L96_23405</name>
</gene>
<dbReference type="InterPro" id="IPR000836">
    <property type="entry name" value="PRTase_dom"/>
</dbReference>
<feature type="domain" description="Double zinc ribbon" evidence="3">
    <location>
        <begin position="17"/>
        <end position="71"/>
    </location>
</feature>
<organism evidence="4 5">
    <name type="scientific">Zemynaea arenosa</name>
    <dbReference type="NCBI Taxonomy" id="2561931"/>
    <lineage>
        <taxon>Bacteria</taxon>
        <taxon>Pseudomonadati</taxon>
        <taxon>Pseudomonadota</taxon>
        <taxon>Betaproteobacteria</taxon>
        <taxon>Burkholderiales</taxon>
        <taxon>Oxalobacteraceae</taxon>
        <taxon>Telluria group</taxon>
        <taxon>Zemynaea</taxon>
    </lineage>
</organism>
<evidence type="ECO:0000313" key="5">
    <source>
        <dbReference type="Proteomes" id="UP000298438"/>
    </source>
</evidence>
<comment type="caution">
    <text evidence="4">The sequence shown here is derived from an EMBL/GenBank/DDBJ whole genome shotgun (WGS) entry which is preliminary data.</text>
</comment>
<dbReference type="Pfam" id="PF00156">
    <property type="entry name" value="Pribosyltran"/>
    <property type="match status" value="1"/>
</dbReference>
<dbReference type="AlphaFoldDB" id="A0A4Y9RMZ9"/>
<reference evidence="4 5" key="1">
    <citation type="submission" date="2019-03" db="EMBL/GenBank/DDBJ databases">
        <title>Draft Genome Sequence of Massilia arenosa sp. nov., a Novel Massilia Species Isolated from a Sandy-loam Maize Soil.</title>
        <authorList>
            <person name="Raths R."/>
            <person name="Peta V."/>
            <person name="Bucking H."/>
        </authorList>
    </citation>
    <scope>NUCLEOTIDE SEQUENCE [LARGE SCALE GENOMIC DNA]</scope>
    <source>
        <strain evidence="4 5">MC02</strain>
    </source>
</reference>
<accession>A0A4Y9RMZ9</accession>
<evidence type="ECO:0000259" key="2">
    <source>
        <dbReference type="Pfam" id="PF00156"/>
    </source>
</evidence>
<dbReference type="EMBL" id="SPVF01000275">
    <property type="protein sequence ID" value="TFW10657.1"/>
    <property type="molecule type" value="Genomic_DNA"/>
</dbReference>
<dbReference type="CDD" id="cd06223">
    <property type="entry name" value="PRTases_typeI"/>
    <property type="match status" value="1"/>
</dbReference>
<comment type="similarity">
    <text evidence="1">Belongs to the ComF/GntX family.</text>
</comment>
<sequence length="259" mass="28037">MARELGLAWRRWVAAALRAALPSHCALCGMAAGGIICVPCHADYVAPQRPRCRVCANPVADHRIRTCGRCLAHPPPFDATVAAVDYAAPLDRLVLQLKFAARLPYATWLAQAMTDAVLAQPHLELPHVLCPVPLGPKRLAERGFNQALEIARPLSRSLGIPLRPRLACRPLDTRAQSSISPRERHANLRNAFTLPPESVHLVRGLHIGVVDDVMTSGHTLAALAATLKRFGAARVTNIVFARTPPSTDAQPETEGNRSV</sequence>
<dbReference type="InterPro" id="IPR051910">
    <property type="entry name" value="ComF/GntX_DNA_util-trans"/>
</dbReference>
<evidence type="ECO:0000256" key="1">
    <source>
        <dbReference type="ARBA" id="ARBA00008007"/>
    </source>
</evidence>
<evidence type="ECO:0000259" key="3">
    <source>
        <dbReference type="Pfam" id="PF18912"/>
    </source>
</evidence>
<proteinExistence type="inferred from homology"/>
<name>A0A4Y9RMZ9_9BURK</name>
<dbReference type="PANTHER" id="PTHR47505">
    <property type="entry name" value="DNA UTILIZATION PROTEIN YHGH"/>
    <property type="match status" value="1"/>
</dbReference>
<dbReference type="OrthoDB" id="9793412at2"/>
<dbReference type="Gene3D" id="3.40.50.2020">
    <property type="match status" value="1"/>
</dbReference>
<protein>
    <submittedName>
        <fullName evidence="4">ComF family protein</fullName>
    </submittedName>
</protein>
<evidence type="ECO:0000313" key="4">
    <source>
        <dbReference type="EMBL" id="TFW10657.1"/>
    </source>
</evidence>
<dbReference type="Pfam" id="PF18912">
    <property type="entry name" value="DZR_2"/>
    <property type="match status" value="1"/>
</dbReference>
<dbReference type="InterPro" id="IPR044005">
    <property type="entry name" value="DZR_2"/>
</dbReference>
<dbReference type="SUPFAM" id="SSF53271">
    <property type="entry name" value="PRTase-like"/>
    <property type="match status" value="1"/>
</dbReference>
<dbReference type="PANTHER" id="PTHR47505:SF1">
    <property type="entry name" value="DNA UTILIZATION PROTEIN YHGH"/>
    <property type="match status" value="1"/>
</dbReference>
<dbReference type="InterPro" id="IPR029057">
    <property type="entry name" value="PRTase-like"/>
</dbReference>
<feature type="domain" description="Phosphoribosyltransferase" evidence="2">
    <location>
        <begin position="187"/>
        <end position="246"/>
    </location>
</feature>